<name>A0A8S5NLY9_9CAUD</name>
<sequence>MTVKVNIGEQDSVCVERLWYEYNAALGVLRYLMSQSDVLEKNLQLYSDSCEAKGVELELAKRAVSDRFKPDGAVMSYSFNFDECAIEYNMEDA</sequence>
<organism evidence="1">
    <name type="scientific">Podoviridae sp. ctmPp58</name>
    <dbReference type="NCBI Taxonomy" id="2826575"/>
    <lineage>
        <taxon>Viruses</taxon>
        <taxon>Duplodnaviria</taxon>
        <taxon>Heunggongvirae</taxon>
        <taxon>Uroviricota</taxon>
        <taxon>Caudoviricetes</taxon>
    </lineage>
</organism>
<protein>
    <submittedName>
        <fullName evidence="1">Uncharacterized protein</fullName>
    </submittedName>
</protein>
<proteinExistence type="predicted"/>
<evidence type="ECO:0000313" key="1">
    <source>
        <dbReference type="EMBL" id="DAD95099.1"/>
    </source>
</evidence>
<dbReference type="EMBL" id="BK015190">
    <property type="protein sequence ID" value="DAD95099.1"/>
    <property type="molecule type" value="Genomic_DNA"/>
</dbReference>
<reference evidence="1" key="1">
    <citation type="journal article" date="2021" name="Proc. Natl. Acad. Sci. U.S.A.">
        <title>A Catalog of Tens of Thousands of Viruses from Human Metagenomes Reveals Hidden Associations with Chronic Diseases.</title>
        <authorList>
            <person name="Tisza M.J."/>
            <person name="Buck C.B."/>
        </authorList>
    </citation>
    <scope>NUCLEOTIDE SEQUENCE</scope>
    <source>
        <strain evidence="1">CtmPp58</strain>
    </source>
</reference>
<accession>A0A8S5NLY9</accession>